<dbReference type="InterPro" id="IPR053398">
    <property type="entry name" value="HPT_OtnI_isomerases"/>
</dbReference>
<dbReference type="PANTHER" id="PTHR43489:SF13">
    <property type="entry name" value="HYDROXYPYRUVATE ISOMERASE"/>
    <property type="match status" value="1"/>
</dbReference>
<organism evidence="5 6">
    <name type="scientific">Pseudomonas migulae</name>
    <dbReference type="NCBI Taxonomy" id="78543"/>
    <lineage>
        <taxon>Bacteria</taxon>
        <taxon>Pseudomonadati</taxon>
        <taxon>Pseudomonadota</taxon>
        <taxon>Gammaproteobacteria</taxon>
        <taxon>Pseudomonadales</taxon>
        <taxon>Pseudomonadaceae</taxon>
        <taxon>Pseudomonas</taxon>
    </lineage>
</organism>
<sequence>MPRFAANLSMLFTEVDFLDRFAVAAEAGFTGVEYLFPYDFSVTEIKARLESNGLTQVLFNLPAGNWAKGERGIACHPDRIEEFRAGVDLAIAYAQVLGNKQLNCLAGIRPQSVDPETIERTFVANLKYAADKLEAAGIKLVIEAINTLDIPDFYLNNTHQGLDIREKVGSANLFLQYDIYHMQIMEGDLARTMATYLEEINHIQLADNPGRNEPGTGEINFHFLFEHLDRIGYQGWVGCEYKPATTTLAGLSWLKTHKVI</sequence>
<evidence type="ECO:0000256" key="2">
    <source>
        <dbReference type="PIRNR" id="PIRNR006241"/>
    </source>
</evidence>
<protein>
    <submittedName>
        <fullName evidence="5">Hydroxypyruvate isomerase</fullName>
    </submittedName>
</protein>
<dbReference type="SUPFAM" id="SSF51658">
    <property type="entry name" value="Xylose isomerase-like"/>
    <property type="match status" value="1"/>
</dbReference>
<dbReference type="GO" id="GO:0008903">
    <property type="term" value="F:hydroxypyruvate isomerase activity"/>
    <property type="evidence" value="ECO:0007669"/>
    <property type="project" value="TreeGrafter"/>
</dbReference>
<evidence type="ECO:0000313" key="6">
    <source>
        <dbReference type="Proteomes" id="UP000198985"/>
    </source>
</evidence>
<evidence type="ECO:0000259" key="4">
    <source>
        <dbReference type="Pfam" id="PF01261"/>
    </source>
</evidence>
<dbReference type="RefSeq" id="WP_057005183.1">
    <property type="nucleotide sequence ID" value="NZ_FNTY01000002.1"/>
</dbReference>
<dbReference type="Pfam" id="PF01261">
    <property type="entry name" value="AP_endonuc_2"/>
    <property type="match status" value="1"/>
</dbReference>
<dbReference type="Proteomes" id="UP000198985">
    <property type="component" value="Unassembled WGS sequence"/>
</dbReference>
<dbReference type="AlphaFoldDB" id="A0A1H5FKL3"/>
<gene>
    <name evidence="5" type="ORF">SAMN04490194_0785</name>
</gene>
<evidence type="ECO:0000256" key="1">
    <source>
        <dbReference type="ARBA" id="ARBA00023235"/>
    </source>
</evidence>
<dbReference type="NCBIfam" id="TIGR03234">
    <property type="entry name" value="OH-pyruv-isom"/>
    <property type="match status" value="1"/>
</dbReference>
<proteinExistence type="inferred from homology"/>
<dbReference type="EMBL" id="FNTY01000002">
    <property type="protein sequence ID" value="SEE03478.1"/>
    <property type="molecule type" value="Genomic_DNA"/>
</dbReference>
<evidence type="ECO:0000313" key="5">
    <source>
        <dbReference type="EMBL" id="SEE03478.1"/>
    </source>
</evidence>
<reference evidence="5 6" key="1">
    <citation type="submission" date="2016-10" db="EMBL/GenBank/DDBJ databases">
        <authorList>
            <person name="de Groot N.N."/>
        </authorList>
    </citation>
    <scope>NUCLEOTIDE SEQUENCE [LARGE SCALE GENOMIC DNA]</scope>
    <source>
        <strain evidence="5 6">BS3662</strain>
    </source>
</reference>
<dbReference type="NCBIfam" id="NF043033">
    <property type="entry name" value="OxoTetrIsom"/>
    <property type="match status" value="1"/>
</dbReference>
<dbReference type="PANTHER" id="PTHR43489">
    <property type="entry name" value="ISOMERASE"/>
    <property type="match status" value="1"/>
</dbReference>
<evidence type="ECO:0000256" key="3">
    <source>
        <dbReference type="PIRSR" id="PIRSR006241-50"/>
    </source>
</evidence>
<dbReference type="InterPro" id="IPR017643">
    <property type="entry name" value="Hydroxypyruvate_isomerase"/>
</dbReference>
<name>A0A1H5FKL3_9PSED</name>
<comment type="similarity">
    <text evidence="2">Belongs to the hyi family.</text>
</comment>
<dbReference type="InterPro" id="IPR050417">
    <property type="entry name" value="Sugar_Epim/Isomerase"/>
</dbReference>
<keyword evidence="5" id="KW-0670">Pyruvate</keyword>
<accession>A0A1H5FKL3</accession>
<feature type="active site" description="Proton donor/acceptor" evidence="3">
    <location>
        <position position="143"/>
    </location>
</feature>
<dbReference type="GO" id="GO:0046487">
    <property type="term" value="P:glyoxylate metabolic process"/>
    <property type="evidence" value="ECO:0007669"/>
    <property type="project" value="TreeGrafter"/>
</dbReference>
<dbReference type="Gene3D" id="3.20.20.150">
    <property type="entry name" value="Divalent-metal-dependent TIM barrel enzymes"/>
    <property type="match status" value="1"/>
</dbReference>
<feature type="domain" description="Xylose isomerase-like TIM barrel" evidence="4">
    <location>
        <begin position="21"/>
        <end position="256"/>
    </location>
</feature>
<feature type="active site" description="Proton donor/acceptor" evidence="3">
    <location>
        <position position="240"/>
    </location>
</feature>
<dbReference type="InterPro" id="IPR026040">
    <property type="entry name" value="HyI-like"/>
</dbReference>
<dbReference type="InterPro" id="IPR013022">
    <property type="entry name" value="Xyl_isomerase-like_TIM-brl"/>
</dbReference>
<dbReference type="FunFam" id="3.20.20.150:FF:000007">
    <property type="entry name" value="Hydroxypyruvate isomerase"/>
    <property type="match status" value="1"/>
</dbReference>
<dbReference type="InterPro" id="IPR036237">
    <property type="entry name" value="Xyl_isomerase-like_sf"/>
</dbReference>
<dbReference type="PIRSF" id="PIRSF006241">
    <property type="entry name" value="HyI"/>
    <property type="match status" value="1"/>
</dbReference>
<keyword evidence="1 2" id="KW-0413">Isomerase</keyword>